<gene>
    <name evidence="11" type="ORF">Agub_g3719</name>
</gene>
<feature type="region of interest" description="Disordered" evidence="8">
    <location>
        <begin position="1300"/>
        <end position="1342"/>
    </location>
</feature>
<dbReference type="SUPFAM" id="SSF81660">
    <property type="entry name" value="Metal cation-transporting ATPase, ATP-binding domain N"/>
    <property type="match status" value="1"/>
</dbReference>
<accession>A0AAD3DLQ9</accession>
<proteinExistence type="predicted"/>
<feature type="compositionally biased region" description="Basic residues" evidence="8">
    <location>
        <begin position="553"/>
        <end position="564"/>
    </location>
</feature>
<feature type="region of interest" description="Disordered" evidence="8">
    <location>
        <begin position="175"/>
        <end position="198"/>
    </location>
</feature>
<feature type="compositionally biased region" description="Pro residues" evidence="8">
    <location>
        <begin position="186"/>
        <end position="197"/>
    </location>
</feature>
<dbReference type="GO" id="GO:0012505">
    <property type="term" value="C:endomembrane system"/>
    <property type="evidence" value="ECO:0007669"/>
    <property type="project" value="UniProtKB-SubCell"/>
</dbReference>
<keyword evidence="12" id="KW-1185">Reference proteome</keyword>
<dbReference type="PANTHER" id="PTHR24093">
    <property type="entry name" value="CATION TRANSPORTING ATPASE"/>
    <property type="match status" value="1"/>
</dbReference>
<evidence type="ECO:0000256" key="7">
    <source>
        <dbReference type="ARBA" id="ARBA00023136"/>
    </source>
</evidence>
<dbReference type="Gene3D" id="1.20.1110.10">
    <property type="entry name" value="Calcium-transporting ATPase, transmembrane domain"/>
    <property type="match status" value="2"/>
</dbReference>
<dbReference type="SUPFAM" id="SSF81665">
    <property type="entry name" value="Calcium ATPase, transmembrane domain M"/>
    <property type="match status" value="1"/>
</dbReference>
<evidence type="ECO:0000256" key="6">
    <source>
        <dbReference type="ARBA" id="ARBA00022989"/>
    </source>
</evidence>
<dbReference type="Gene3D" id="3.40.50.1000">
    <property type="entry name" value="HAD superfamily/HAD-like"/>
    <property type="match status" value="1"/>
</dbReference>
<keyword evidence="7" id="KW-0472">Membrane</keyword>
<dbReference type="InterPro" id="IPR004014">
    <property type="entry name" value="ATPase_P-typ_cation-transptr_N"/>
</dbReference>
<evidence type="ECO:0000256" key="8">
    <source>
        <dbReference type="SAM" id="MobiDB-lite"/>
    </source>
</evidence>
<evidence type="ECO:0000259" key="10">
    <source>
        <dbReference type="Pfam" id="PF00690"/>
    </source>
</evidence>
<evidence type="ECO:0008006" key="13">
    <source>
        <dbReference type="Google" id="ProtNLM"/>
    </source>
</evidence>
<feature type="region of interest" description="Disordered" evidence="8">
    <location>
        <begin position="481"/>
        <end position="500"/>
    </location>
</feature>
<comment type="subcellular location">
    <subcellularLocation>
        <location evidence="1">Endomembrane system</location>
        <topology evidence="1">Multi-pass membrane protein</topology>
    </subcellularLocation>
</comment>
<dbReference type="Gene3D" id="3.40.1110.10">
    <property type="entry name" value="Calcium-transporting ATPase, cytoplasmic domain N"/>
    <property type="match status" value="1"/>
</dbReference>
<feature type="compositionally biased region" description="Low complexity" evidence="8">
    <location>
        <begin position="914"/>
        <end position="926"/>
    </location>
</feature>
<feature type="compositionally biased region" description="Low complexity" evidence="8">
    <location>
        <begin position="175"/>
        <end position="185"/>
    </location>
</feature>
<dbReference type="EMBL" id="BMAR01000004">
    <property type="protein sequence ID" value="GFR42762.1"/>
    <property type="molecule type" value="Genomic_DNA"/>
</dbReference>
<dbReference type="InterPro" id="IPR018303">
    <property type="entry name" value="ATPase_P-typ_P_site"/>
</dbReference>
<protein>
    <recommendedName>
        <fullName evidence="13">Cation-transporting P-type ATPase N-terminal domain-containing protein</fullName>
    </recommendedName>
</protein>
<evidence type="ECO:0000256" key="1">
    <source>
        <dbReference type="ARBA" id="ARBA00004127"/>
    </source>
</evidence>
<evidence type="ECO:0000313" key="12">
    <source>
        <dbReference type="Proteomes" id="UP001054857"/>
    </source>
</evidence>
<dbReference type="Pfam" id="PF00122">
    <property type="entry name" value="E1-E2_ATPase"/>
    <property type="match status" value="1"/>
</dbReference>
<dbReference type="SUPFAM" id="SSF81653">
    <property type="entry name" value="Calcium ATPase, transduction domain A"/>
    <property type="match status" value="1"/>
</dbReference>
<keyword evidence="6" id="KW-1133">Transmembrane helix</keyword>
<dbReference type="InterPro" id="IPR036412">
    <property type="entry name" value="HAD-like_sf"/>
</dbReference>
<dbReference type="InterPro" id="IPR023214">
    <property type="entry name" value="HAD_sf"/>
</dbReference>
<dbReference type="Proteomes" id="UP001054857">
    <property type="component" value="Unassembled WGS sequence"/>
</dbReference>
<dbReference type="Gene3D" id="2.70.150.10">
    <property type="entry name" value="Calcium-transporting ATPase, cytoplasmic transduction domain A"/>
    <property type="match status" value="1"/>
</dbReference>
<dbReference type="InterPro" id="IPR023298">
    <property type="entry name" value="ATPase_P-typ_TM_dom_sf"/>
</dbReference>
<feature type="non-terminal residue" evidence="11">
    <location>
        <position position="1"/>
    </location>
</feature>
<organism evidence="11 12">
    <name type="scientific">Astrephomene gubernaculifera</name>
    <dbReference type="NCBI Taxonomy" id="47775"/>
    <lineage>
        <taxon>Eukaryota</taxon>
        <taxon>Viridiplantae</taxon>
        <taxon>Chlorophyta</taxon>
        <taxon>core chlorophytes</taxon>
        <taxon>Chlorophyceae</taxon>
        <taxon>CS clade</taxon>
        <taxon>Chlamydomonadales</taxon>
        <taxon>Astrephomenaceae</taxon>
        <taxon>Astrephomene</taxon>
    </lineage>
</organism>
<dbReference type="GO" id="GO:0016887">
    <property type="term" value="F:ATP hydrolysis activity"/>
    <property type="evidence" value="ECO:0007669"/>
    <property type="project" value="InterPro"/>
</dbReference>
<dbReference type="GO" id="GO:0005524">
    <property type="term" value="F:ATP binding"/>
    <property type="evidence" value="ECO:0007669"/>
    <property type="project" value="UniProtKB-KW"/>
</dbReference>
<name>A0AAD3DLQ9_9CHLO</name>
<keyword evidence="5" id="KW-0460">Magnesium</keyword>
<feature type="region of interest" description="Disordered" evidence="8">
    <location>
        <begin position="825"/>
        <end position="854"/>
    </location>
</feature>
<dbReference type="GO" id="GO:0005886">
    <property type="term" value="C:plasma membrane"/>
    <property type="evidence" value="ECO:0007669"/>
    <property type="project" value="TreeGrafter"/>
</dbReference>
<evidence type="ECO:0000256" key="5">
    <source>
        <dbReference type="ARBA" id="ARBA00022842"/>
    </source>
</evidence>
<feature type="region of interest" description="Disordered" evidence="8">
    <location>
        <begin position="543"/>
        <end position="571"/>
    </location>
</feature>
<evidence type="ECO:0000256" key="4">
    <source>
        <dbReference type="ARBA" id="ARBA00022840"/>
    </source>
</evidence>
<dbReference type="PROSITE" id="PS00154">
    <property type="entry name" value="ATPASE_E1_E2"/>
    <property type="match status" value="1"/>
</dbReference>
<dbReference type="NCBIfam" id="TIGR01494">
    <property type="entry name" value="ATPase_P-type"/>
    <property type="match status" value="1"/>
</dbReference>
<feature type="domain" description="Cation-transporting P-type ATPase N-terminal" evidence="10">
    <location>
        <begin position="291"/>
        <end position="333"/>
    </location>
</feature>
<keyword evidence="2" id="KW-0812">Transmembrane</keyword>
<evidence type="ECO:0000256" key="2">
    <source>
        <dbReference type="ARBA" id="ARBA00022692"/>
    </source>
</evidence>
<feature type="compositionally biased region" description="Polar residues" evidence="8">
    <location>
        <begin position="834"/>
        <end position="846"/>
    </location>
</feature>
<keyword evidence="3" id="KW-0547">Nucleotide-binding</keyword>
<keyword evidence="4" id="KW-0067">ATP-binding</keyword>
<feature type="region of interest" description="Disordered" evidence="8">
    <location>
        <begin position="911"/>
        <end position="951"/>
    </location>
</feature>
<evidence type="ECO:0000313" key="11">
    <source>
        <dbReference type="EMBL" id="GFR42762.1"/>
    </source>
</evidence>
<dbReference type="InterPro" id="IPR059000">
    <property type="entry name" value="ATPase_P-type_domA"/>
</dbReference>
<dbReference type="SUPFAM" id="SSF56784">
    <property type="entry name" value="HAD-like"/>
    <property type="match status" value="1"/>
</dbReference>
<sequence>MSQKAVYFINSGFSGPTSRSSMATRDYMPAARKSPADLHPLASHHSRFVSRSLHCWRVRRCDKQLSSFLLGSVASSTPWPTPSPPSAHLTCSLHNTRCNEFPTNSALGPSGLVSRGHFSATSAHNEQDLQRKRYHFPFTTNAQSSVASFSVTAFSPTSTSFATCLASRTSTRAASATDITATAPSPIQPPPQPPPQGQLPGHSFTLTAADLAAIVSYAFDHDGAMPADVSTSGLLNAVRTSSTQGLRVVTAAEAKTATATAASATEGVGSRSDFSSSSTDSISSLVVEDEAVRRTVYGGNFLPPPHEVTFWELVGEALQDFTVQALLASGLLSLGLAAFNAPPQQPTATATPSLATATAAANPSEWVEGAAILGTVALVVAVSAATGYSKESKFRQLNSMRREEQVRVVRGGAPPTPLPASQLLVGDLVLVEAGDILQADGVLVSGGEIRLDQSHLTGESDDVIRIPETATLIATAAISNSGSTTTASTEATASPPASPAAAPIVFSGSKVLEGYGSMVVLAVGPYSQQGSINAALLSSSSQATGSLLSQPQQRRRRRRHRRSKTGGGVNGRSGVLAAAATAIATVSSVASYDGGSGGGAGIVYNDGLVGGGSDSCTASTTATESLANKSRAPVASASIDDLGAAGEGGGGGGGGVEEGESSGLRAETFLTQKLQVLAQRIGAFGVAAATAVFAVNAIALTSQLAAAGLLLGAGGRGGLSCGSVSCTDVVKAYLDLFVTSITILVVAVPEGLPLAVTLALAFSVHRMLEDRNLVRQLGACETMGAVTTICSDKTGTLTSNAMRVVRLWAAGGSWRVVGSERERTEDVVWRQDDNSSGNRDSSTGPNNMEAPRHNPVARLIPLALPRTDRNQPGDQQQQQRLQLERELPVAVQRLLTQGLVLNSTACLWRNPHTGRISRSSSSNSGSGTVGGRAGDGGGGGGGARGGGGSPTESALLELPYILGWDRRCFALPHPMHGSSDGSSDSNSHVQLHHPTGLGRVIQLLPFSSQRKRMSVVVEVGAAAAAATPAVQPSSTPMLASSSPLSPPLGCNTEHGCHITPGAGAGNCHDEMVAVRVWTKGAAELVMQRCRWRLAAAGTMGAAATGAAATAAAAKGQRPEEEDEMPVISLDEGERERLLQGFTAGGGGSLRVLALAYRDMQLHRQNVRQSLGHAATTVSTATAAGLHVVMPARVDADNRNSNSNVIVGGAVSAAATCAARVSDEGLQQPSTAGSTPMMDADDLEQDFILAALVGLEDPLRPEVPAAVAACTTAGITVRMLTGDNAITAAAIAARARLLPPSVSPFPSPLPSSRQQQEQQERQFDQRPLSSSRSEVGELAAKAG</sequence>
<reference evidence="11 12" key="1">
    <citation type="journal article" date="2021" name="Sci. Rep.">
        <title>Genome sequencing of the multicellular alga Astrephomene provides insights into convergent evolution of germ-soma differentiation.</title>
        <authorList>
            <person name="Yamashita S."/>
            <person name="Yamamoto K."/>
            <person name="Matsuzaki R."/>
            <person name="Suzuki S."/>
            <person name="Yamaguchi H."/>
            <person name="Hirooka S."/>
            <person name="Minakuchi Y."/>
            <person name="Miyagishima S."/>
            <person name="Kawachi M."/>
            <person name="Toyoda A."/>
            <person name="Nozaki H."/>
        </authorList>
    </citation>
    <scope>NUCLEOTIDE SEQUENCE [LARGE SCALE GENOMIC DNA]</scope>
    <source>
        <strain evidence="11 12">NIES-4017</strain>
    </source>
</reference>
<dbReference type="InterPro" id="IPR001757">
    <property type="entry name" value="P_typ_ATPase"/>
</dbReference>
<dbReference type="InterPro" id="IPR023299">
    <property type="entry name" value="ATPase_P-typ_cyto_dom_N"/>
</dbReference>
<dbReference type="GO" id="GO:0005388">
    <property type="term" value="F:P-type calcium transporter activity"/>
    <property type="evidence" value="ECO:0007669"/>
    <property type="project" value="TreeGrafter"/>
</dbReference>
<feature type="domain" description="P-type ATPase A" evidence="9">
    <location>
        <begin position="403"/>
        <end position="534"/>
    </location>
</feature>
<feature type="compositionally biased region" description="Gly residues" evidence="8">
    <location>
        <begin position="927"/>
        <end position="949"/>
    </location>
</feature>
<dbReference type="Pfam" id="PF00690">
    <property type="entry name" value="Cation_ATPase_N"/>
    <property type="match status" value="1"/>
</dbReference>
<dbReference type="InterPro" id="IPR008250">
    <property type="entry name" value="ATPase_P-typ_transduc_dom_A_sf"/>
</dbReference>
<evidence type="ECO:0000256" key="3">
    <source>
        <dbReference type="ARBA" id="ARBA00022741"/>
    </source>
</evidence>
<evidence type="ECO:0000259" key="9">
    <source>
        <dbReference type="Pfam" id="PF00122"/>
    </source>
</evidence>
<comment type="caution">
    <text evidence="11">The sequence shown here is derived from an EMBL/GenBank/DDBJ whole genome shotgun (WGS) entry which is preliminary data.</text>
</comment>
<dbReference type="PANTHER" id="PTHR24093:SF369">
    <property type="entry name" value="CALCIUM-TRANSPORTING ATPASE"/>
    <property type="match status" value="1"/>
</dbReference>